<accession>A0A8T0ACZ4</accession>
<keyword evidence="3" id="KW-1185">Reference proteome</keyword>
<reference evidence="2" key="1">
    <citation type="submission" date="2020-08" db="EMBL/GenBank/DDBJ databases">
        <title>Chromosome-level assembly of Southern catfish (Silurus meridionalis) provides insights into visual adaptation to the nocturnal and benthic lifestyles.</title>
        <authorList>
            <person name="Zhang Y."/>
            <person name="Wang D."/>
            <person name="Peng Z."/>
        </authorList>
    </citation>
    <scope>NUCLEOTIDE SEQUENCE</scope>
    <source>
        <strain evidence="2">SWU-2019-XX</strain>
        <tissue evidence="2">Muscle</tissue>
    </source>
</reference>
<keyword evidence="1" id="KW-0472">Membrane</keyword>
<name>A0A8T0ACZ4_SILME</name>
<protein>
    <submittedName>
        <fullName evidence="2">Uncharacterized protein</fullName>
    </submittedName>
</protein>
<dbReference type="EMBL" id="JABFDY010000023">
    <property type="protein sequence ID" value="KAF7689980.1"/>
    <property type="molecule type" value="Genomic_DNA"/>
</dbReference>
<dbReference type="Proteomes" id="UP000606274">
    <property type="component" value="Unassembled WGS sequence"/>
</dbReference>
<organism evidence="2 3">
    <name type="scientific">Silurus meridionalis</name>
    <name type="common">Southern catfish</name>
    <name type="synonym">Silurus soldatovi meridionalis</name>
    <dbReference type="NCBI Taxonomy" id="175797"/>
    <lineage>
        <taxon>Eukaryota</taxon>
        <taxon>Metazoa</taxon>
        <taxon>Chordata</taxon>
        <taxon>Craniata</taxon>
        <taxon>Vertebrata</taxon>
        <taxon>Euteleostomi</taxon>
        <taxon>Actinopterygii</taxon>
        <taxon>Neopterygii</taxon>
        <taxon>Teleostei</taxon>
        <taxon>Ostariophysi</taxon>
        <taxon>Siluriformes</taxon>
        <taxon>Siluridae</taxon>
        <taxon>Silurus</taxon>
    </lineage>
</organism>
<feature type="transmembrane region" description="Helical" evidence="1">
    <location>
        <begin position="57"/>
        <end position="76"/>
    </location>
</feature>
<evidence type="ECO:0000256" key="1">
    <source>
        <dbReference type="SAM" id="Phobius"/>
    </source>
</evidence>
<evidence type="ECO:0000313" key="2">
    <source>
        <dbReference type="EMBL" id="KAF7689980.1"/>
    </source>
</evidence>
<gene>
    <name evidence="2" type="ORF">HF521_011784</name>
</gene>
<proteinExistence type="predicted"/>
<comment type="caution">
    <text evidence="2">The sequence shown here is derived from an EMBL/GenBank/DDBJ whole genome shotgun (WGS) entry which is preliminary data.</text>
</comment>
<sequence length="170" mass="18575">YKSLSLSLVSNLSYSSSYAFSLAFATSLLPAAASPCTPAFFSHHSVDPTSVLPTSSPYALLHFLIPPPCLFGFLSISRCYTKYFSKCHSSSSSTIIQHLFNTPEPLSDLFHEPLTTLFLLQFPPSYSSFSPHSPPLLLSSKNIQCCLATLSPANTLQSPISFRLHLLHST</sequence>
<keyword evidence="1" id="KW-0812">Transmembrane</keyword>
<evidence type="ECO:0000313" key="3">
    <source>
        <dbReference type="Proteomes" id="UP000606274"/>
    </source>
</evidence>
<feature type="non-terminal residue" evidence="2">
    <location>
        <position position="1"/>
    </location>
</feature>
<keyword evidence="1" id="KW-1133">Transmembrane helix</keyword>
<dbReference type="AlphaFoldDB" id="A0A8T0ACZ4"/>